<dbReference type="GO" id="GO:0015648">
    <property type="term" value="F:lipid-linked peptidoglycan transporter activity"/>
    <property type="evidence" value="ECO:0007669"/>
    <property type="project" value="TreeGrafter"/>
</dbReference>
<feature type="transmembrane region" description="Helical" evidence="16">
    <location>
        <begin position="69"/>
        <end position="87"/>
    </location>
</feature>
<keyword evidence="4 16" id="KW-0812">Transmembrane</keyword>
<dbReference type="GO" id="GO:0005886">
    <property type="term" value="C:plasma membrane"/>
    <property type="evidence" value="ECO:0007669"/>
    <property type="project" value="TreeGrafter"/>
</dbReference>
<evidence type="ECO:0000313" key="19">
    <source>
        <dbReference type="EMBL" id="STQ87545.1"/>
    </source>
</evidence>
<dbReference type="EC" id="2.4.99.28" evidence="14"/>
<evidence type="ECO:0000256" key="9">
    <source>
        <dbReference type="ARBA" id="ARBA00032370"/>
    </source>
</evidence>
<reference evidence="19 22" key="2">
    <citation type="submission" date="2018-06" db="EMBL/GenBank/DDBJ databases">
        <authorList>
            <consortium name="Pathogen Informatics"/>
            <person name="Doyle S."/>
        </authorList>
    </citation>
    <scope>NUCLEOTIDE SEQUENCE [LARGE SCALE GENOMIC DNA]</scope>
    <source>
        <strain evidence="19 22">NCTC13156</strain>
    </source>
</reference>
<dbReference type="GO" id="GO:0051301">
    <property type="term" value="P:cell division"/>
    <property type="evidence" value="ECO:0007669"/>
    <property type="project" value="UniProtKB-KW"/>
</dbReference>
<dbReference type="GeneID" id="93196393"/>
<dbReference type="PANTHER" id="PTHR30474">
    <property type="entry name" value="CELL CYCLE PROTEIN"/>
    <property type="match status" value="1"/>
</dbReference>
<sequence>MVDKPLFLLSASLITISIIFSYSLSSFAILYYDYNEFHFMLRQLIAGILGILLMWGISRCNPDDFILKLGFFLFFGGIVIMFIMHFLPESLATSAGGAKRWIRLPFFSLAPVEFFKIGFIVFLAWSFSRKFSLIETKSLKEEFITFLPYAFVFLIAVYLIAILQNDLGQIVLLGATLALMMIFAGSSFKLFVNLLAIAFVLFISVIITSAHRITRIKAWWAGTQDMILSFFPQSIANSLRIENLPEPYQIQHSLNAISNGGIFGEGLGNGLIKLGFLSEVHTDVILAGITEEIGFIGLFCISLLFMAMIFRILKIANRCQNTMYYLFCSGAGIILGFSFLINAFGISGLIPIKGIAVPFLSYGGSSILASSILVGMVLSISKRAKMS</sequence>
<comment type="subcellular location">
    <subcellularLocation>
        <location evidence="1">Membrane</location>
        <topology evidence="1">Multi-pass membrane protein</topology>
    </subcellularLocation>
</comment>
<dbReference type="EMBL" id="JNUR01000039">
    <property type="protein sequence ID" value="KPH49870.1"/>
    <property type="molecule type" value="Genomic_DNA"/>
</dbReference>
<evidence type="ECO:0000256" key="15">
    <source>
        <dbReference type="ARBA" id="ARBA00049902"/>
    </source>
</evidence>
<evidence type="ECO:0000256" key="14">
    <source>
        <dbReference type="ARBA" id="ARBA00044770"/>
    </source>
</evidence>
<dbReference type="EMBL" id="JNOC01000079">
    <property type="protein sequence ID" value="KPH54861.1"/>
    <property type="molecule type" value="Genomic_DNA"/>
</dbReference>
<evidence type="ECO:0000256" key="6">
    <source>
        <dbReference type="ARBA" id="ARBA00022984"/>
    </source>
</evidence>
<feature type="transmembrane region" description="Helical" evidence="16">
    <location>
        <begin position="107"/>
        <end position="127"/>
    </location>
</feature>
<evidence type="ECO:0000256" key="2">
    <source>
        <dbReference type="ARBA" id="ARBA00022676"/>
    </source>
</evidence>
<feature type="transmembrane region" description="Helical" evidence="16">
    <location>
        <begin position="167"/>
        <end position="184"/>
    </location>
</feature>
<feature type="transmembrane region" description="Helical" evidence="16">
    <location>
        <begin position="191"/>
        <end position="210"/>
    </location>
</feature>
<feature type="transmembrane region" description="Helical" evidence="16">
    <location>
        <begin position="7"/>
        <end position="31"/>
    </location>
</feature>
<evidence type="ECO:0000313" key="18">
    <source>
        <dbReference type="EMBL" id="KPH54861.1"/>
    </source>
</evidence>
<dbReference type="Proteomes" id="UP000037800">
    <property type="component" value="Unassembled WGS sequence"/>
</dbReference>
<evidence type="ECO:0000256" key="8">
    <source>
        <dbReference type="ARBA" id="ARBA00023136"/>
    </source>
</evidence>
<dbReference type="InterPro" id="IPR001182">
    <property type="entry name" value="FtsW/RodA"/>
</dbReference>
<dbReference type="InterPro" id="IPR018365">
    <property type="entry name" value="Cell_cycle_FtsW-rel_CS"/>
</dbReference>
<dbReference type="GO" id="GO:0008360">
    <property type="term" value="P:regulation of cell shape"/>
    <property type="evidence" value="ECO:0007669"/>
    <property type="project" value="UniProtKB-KW"/>
</dbReference>
<accession>A0A0N0LSK2</accession>
<dbReference type="Pfam" id="PF01098">
    <property type="entry name" value="FTSW_RODA_SPOVE"/>
    <property type="match status" value="1"/>
</dbReference>
<feature type="transmembrane region" description="Helical" evidence="16">
    <location>
        <begin position="293"/>
        <end position="313"/>
    </location>
</feature>
<keyword evidence="18" id="KW-0132">Cell division</keyword>
<keyword evidence="3" id="KW-0808">Transferase</keyword>
<evidence type="ECO:0000256" key="3">
    <source>
        <dbReference type="ARBA" id="ARBA00022679"/>
    </source>
</evidence>
<comment type="catalytic activity">
    <reaction evidence="15">
        <text>[GlcNAc-(1-&gt;4)-Mur2Ac(oyl-L-Ala-gamma-D-Glu-L-Lys-D-Ala-D-Ala)](n)-di-trans,octa-cis-undecaprenyl diphosphate + beta-D-GlcNAc-(1-&gt;4)-Mur2Ac(oyl-L-Ala-gamma-D-Glu-L-Lys-D-Ala-D-Ala)-di-trans,octa-cis-undecaprenyl diphosphate = [GlcNAc-(1-&gt;4)-Mur2Ac(oyl-L-Ala-gamma-D-Glu-L-Lys-D-Ala-D-Ala)](n+1)-di-trans,octa-cis-undecaprenyl diphosphate + di-trans,octa-cis-undecaprenyl diphosphate + H(+)</text>
        <dbReference type="Rhea" id="RHEA:23708"/>
        <dbReference type="Rhea" id="RHEA-COMP:9602"/>
        <dbReference type="Rhea" id="RHEA-COMP:9603"/>
        <dbReference type="ChEBI" id="CHEBI:15378"/>
        <dbReference type="ChEBI" id="CHEBI:58405"/>
        <dbReference type="ChEBI" id="CHEBI:60033"/>
        <dbReference type="ChEBI" id="CHEBI:78435"/>
        <dbReference type="EC" id="2.4.99.28"/>
    </reaction>
</comment>
<protein>
    <recommendedName>
        <fullName evidence="12">Probable peptidoglycan glycosyltransferase FtsW</fullName>
        <ecNumber evidence="14">2.4.99.28</ecNumber>
    </recommendedName>
    <alternativeName>
        <fullName evidence="13">Cell division protein FtsW</fullName>
    </alternativeName>
    <alternativeName>
        <fullName evidence="10">Cell wall polymerase</fullName>
    </alternativeName>
    <alternativeName>
        <fullName evidence="9">Peptidoglycan polymerase</fullName>
    </alternativeName>
</protein>
<evidence type="ECO:0000313" key="17">
    <source>
        <dbReference type="EMBL" id="KPH49870.1"/>
    </source>
</evidence>
<name>A0A0N0LSK2_9HELI</name>
<keyword evidence="5" id="KW-0133">Cell shape</keyword>
<reference evidence="20 21" key="1">
    <citation type="submission" date="2014-06" db="EMBL/GenBank/DDBJ databases">
        <title>Helicobacter pullorum isolates in fresh chicken meat - phenotypic and genotypic features.</title>
        <authorList>
            <person name="Borges V."/>
            <person name="Santos A."/>
            <person name="Correia C.B."/>
            <person name="Saraiva M."/>
            <person name="Menard A."/>
            <person name="Vieira L."/>
            <person name="Sampaio D.A."/>
            <person name="Gomes J.P."/>
            <person name="Oleastro M."/>
        </authorList>
    </citation>
    <scope>NUCLEOTIDE SEQUENCE [LARGE SCALE GENOMIC DNA]</scope>
    <source>
        <strain evidence="18 21">229334/12</strain>
        <strain evidence="17 20">229336/12</strain>
    </source>
</reference>
<evidence type="ECO:0000256" key="16">
    <source>
        <dbReference type="SAM" id="Phobius"/>
    </source>
</evidence>
<evidence type="ECO:0000313" key="21">
    <source>
        <dbReference type="Proteomes" id="UP000037997"/>
    </source>
</evidence>
<proteinExistence type="inferred from homology"/>
<dbReference type="PROSITE" id="PS00428">
    <property type="entry name" value="FTSW_RODA_SPOVE"/>
    <property type="match status" value="1"/>
</dbReference>
<dbReference type="PANTHER" id="PTHR30474:SF2">
    <property type="entry name" value="PEPTIDOGLYCAN GLYCOSYLTRANSFERASE FTSW-RELATED"/>
    <property type="match status" value="1"/>
</dbReference>
<keyword evidence="2" id="KW-0328">Glycosyltransferase</keyword>
<evidence type="ECO:0000256" key="1">
    <source>
        <dbReference type="ARBA" id="ARBA00004141"/>
    </source>
</evidence>
<dbReference type="GO" id="GO:0032153">
    <property type="term" value="C:cell division site"/>
    <property type="evidence" value="ECO:0007669"/>
    <property type="project" value="TreeGrafter"/>
</dbReference>
<dbReference type="AlphaFoldDB" id="A0A0N0LSK2"/>
<comment type="similarity">
    <text evidence="11">Belongs to the SEDS family. FtsW subfamily.</text>
</comment>
<keyword evidence="6" id="KW-0573">Peptidoglycan synthesis</keyword>
<evidence type="ECO:0000256" key="13">
    <source>
        <dbReference type="ARBA" id="ARBA00041418"/>
    </source>
</evidence>
<evidence type="ECO:0000256" key="7">
    <source>
        <dbReference type="ARBA" id="ARBA00022989"/>
    </source>
</evidence>
<keyword evidence="18" id="KW-0131">Cell cycle</keyword>
<keyword evidence="8 16" id="KW-0472">Membrane</keyword>
<organism evidence="18 21">
    <name type="scientific">Helicobacter pullorum</name>
    <dbReference type="NCBI Taxonomy" id="35818"/>
    <lineage>
        <taxon>Bacteria</taxon>
        <taxon>Pseudomonadati</taxon>
        <taxon>Campylobacterota</taxon>
        <taxon>Epsilonproteobacteria</taxon>
        <taxon>Campylobacterales</taxon>
        <taxon>Helicobacteraceae</taxon>
        <taxon>Helicobacter</taxon>
    </lineage>
</organism>
<evidence type="ECO:0000256" key="12">
    <source>
        <dbReference type="ARBA" id="ARBA00041185"/>
    </source>
</evidence>
<dbReference type="RefSeq" id="WP_040500136.1">
    <property type="nucleotide sequence ID" value="NZ_CABKNZ010000039.1"/>
</dbReference>
<dbReference type="PATRIC" id="fig|35818.10.peg.1173"/>
<evidence type="ECO:0000256" key="11">
    <source>
        <dbReference type="ARBA" id="ARBA00038053"/>
    </source>
</evidence>
<dbReference type="EMBL" id="UGJF01000001">
    <property type="protein sequence ID" value="STQ87545.1"/>
    <property type="molecule type" value="Genomic_DNA"/>
</dbReference>
<dbReference type="Proteomes" id="UP000255269">
    <property type="component" value="Unassembled WGS sequence"/>
</dbReference>
<gene>
    <name evidence="19" type="primary">ftsW</name>
    <name evidence="18" type="ORF">HPU229334_11425</name>
    <name evidence="17" type="ORF">HPU229336_05755</name>
    <name evidence="19" type="ORF">NCTC13156_00364</name>
</gene>
<feature type="transmembrane region" description="Helical" evidence="16">
    <location>
        <begin position="325"/>
        <end position="347"/>
    </location>
</feature>
<evidence type="ECO:0000313" key="20">
    <source>
        <dbReference type="Proteomes" id="UP000037800"/>
    </source>
</evidence>
<keyword evidence="7 16" id="KW-1133">Transmembrane helix</keyword>
<feature type="transmembrane region" description="Helical" evidence="16">
    <location>
        <begin position="37"/>
        <end position="57"/>
    </location>
</feature>
<dbReference type="Proteomes" id="UP000037997">
    <property type="component" value="Unassembled WGS sequence"/>
</dbReference>
<dbReference type="GO" id="GO:0008955">
    <property type="term" value="F:peptidoglycan glycosyltransferase activity"/>
    <property type="evidence" value="ECO:0007669"/>
    <property type="project" value="UniProtKB-EC"/>
</dbReference>
<feature type="transmembrane region" description="Helical" evidence="16">
    <location>
        <begin position="359"/>
        <end position="380"/>
    </location>
</feature>
<evidence type="ECO:0000256" key="4">
    <source>
        <dbReference type="ARBA" id="ARBA00022692"/>
    </source>
</evidence>
<evidence type="ECO:0000256" key="5">
    <source>
        <dbReference type="ARBA" id="ARBA00022960"/>
    </source>
</evidence>
<evidence type="ECO:0000313" key="22">
    <source>
        <dbReference type="Proteomes" id="UP000255269"/>
    </source>
</evidence>
<dbReference type="STRING" id="35818.HPU229336_05755"/>
<evidence type="ECO:0000256" key="10">
    <source>
        <dbReference type="ARBA" id="ARBA00033270"/>
    </source>
</evidence>
<feature type="transmembrane region" description="Helical" evidence="16">
    <location>
        <begin position="143"/>
        <end position="161"/>
    </location>
</feature>
<dbReference type="GO" id="GO:0009252">
    <property type="term" value="P:peptidoglycan biosynthetic process"/>
    <property type="evidence" value="ECO:0007669"/>
    <property type="project" value="UniProtKB-KW"/>
</dbReference>